<dbReference type="Proteomes" id="UP000027222">
    <property type="component" value="Unassembled WGS sequence"/>
</dbReference>
<dbReference type="HOGENOM" id="CLU_2574034_0_0_1"/>
<organism evidence="1 2">
    <name type="scientific">Galerina marginata (strain CBS 339.88)</name>
    <dbReference type="NCBI Taxonomy" id="685588"/>
    <lineage>
        <taxon>Eukaryota</taxon>
        <taxon>Fungi</taxon>
        <taxon>Dikarya</taxon>
        <taxon>Basidiomycota</taxon>
        <taxon>Agaricomycotina</taxon>
        <taxon>Agaricomycetes</taxon>
        <taxon>Agaricomycetidae</taxon>
        <taxon>Agaricales</taxon>
        <taxon>Agaricineae</taxon>
        <taxon>Strophariaceae</taxon>
        <taxon>Galerina</taxon>
    </lineage>
</organism>
<name>A0A067SZF2_GALM3</name>
<accession>A0A067SZF2</accession>
<evidence type="ECO:0000313" key="2">
    <source>
        <dbReference type="Proteomes" id="UP000027222"/>
    </source>
</evidence>
<dbReference type="EMBL" id="KL142387">
    <property type="protein sequence ID" value="KDR73054.1"/>
    <property type="molecule type" value="Genomic_DNA"/>
</dbReference>
<gene>
    <name evidence="1" type="ORF">GALMADRAFT_746802</name>
</gene>
<protein>
    <submittedName>
        <fullName evidence="1">Uncharacterized protein</fullName>
    </submittedName>
</protein>
<keyword evidence="2" id="KW-1185">Reference proteome</keyword>
<proteinExistence type="predicted"/>
<reference evidence="2" key="1">
    <citation type="journal article" date="2014" name="Proc. Natl. Acad. Sci. U.S.A.">
        <title>Extensive sampling of basidiomycete genomes demonstrates inadequacy of the white-rot/brown-rot paradigm for wood decay fungi.</title>
        <authorList>
            <person name="Riley R."/>
            <person name="Salamov A.A."/>
            <person name="Brown D.W."/>
            <person name="Nagy L.G."/>
            <person name="Floudas D."/>
            <person name="Held B.W."/>
            <person name="Levasseur A."/>
            <person name="Lombard V."/>
            <person name="Morin E."/>
            <person name="Otillar R."/>
            <person name="Lindquist E.A."/>
            <person name="Sun H."/>
            <person name="LaButti K.M."/>
            <person name="Schmutz J."/>
            <person name="Jabbour D."/>
            <person name="Luo H."/>
            <person name="Baker S.E."/>
            <person name="Pisabarro A.G."/>
            <person name="Walton J.D."/>
            <person name="Blanchette R.A."/>
            <person name="Henrissat B."/>
            <person name="Martin F."/>
            <person name="Cullen D."/>
            <person name="Hibbett D.S."/>
            <person name="Grigoriev I.V."/>
        </authorList>
    </citation>
    <scope>NUCLEOTIDE SEQUENCE [LARGE SCALE GENOMIC DNA]</scope>
    <source>
        <strain evidence="2">CBS 339.88</strain>
    </source>
</reference>
<sequence>MLTPPSSSPRFFARTISLVCTKRPRTFSQIPEPPKTLLPSTPDSPSIAAIDTIPRPWYLASDLEPPGYLTLGTWPVYNRGS</sequence>
<evidence type="ECO:0000313" key="1">
    <source>
        <dbReference type="EMBL" id="KDR73054.1"/>
    </source>
</evidence>
<dbReference type="AlphaFoldDB" id="A0A067SZF2"/>